<gene>
    <name evidence="3" type="ORF">FEZ63_15980</name>
</gene>
<dbReference type="InterPro" id="IPR027417">
    <property type="entry name" value="P-loop_NTPase"/>
</dbReference>
<evidence type="ECO:0008006" key="5">
    <source>
        <dbReference type="Google" id="ProtNLM"/>
    </source>
</evidence>
<evidence type="ECO:0000256" key="1">
    <source>
        <dbReference type="ARBA" id="ARBA00022448"/>
    </source>
</evidence>
<protein>
    <recommendedName>
        <fullName evidence="5">ABC transporter ATP-binding protein</fullName>
    </recommendedName>
</protein>
<dbReference type="OrthoDB" id="9810077at2"/>
<dbReference type="SUPFAM" id="SSF52540">
    <property type="entry name" value="P-loop containing nucleoside triphosphate hydrolases"/>
    <property type="match status" value="1"/>
</dbReference>
<dbReference type="Proteomes" id="UP000325684">
    <property type="component" value="Unassembled WGS sequence"/>
</dbReference>
<sequence>MEARQVLFLDEPTASLDLRHQLALLQEARRLTAEGLTIVAVLHDLQLAAHTADELALMYEGRLLTIGQADEVLTPERLDGFFGVRLVTQRLPPPQWTLPCQRPNRRNN</sequence>
<dbReference type="RefSeq" id="WP_150946253.1">
    <property type="nucleotide sequence ID" value="NZ_VCMV01000025.1"/>
</dbReference>
<organism evidence="3 4">
    <name type="scientific">Microvirga brassicacearum</name>
    <dbReference type="NCBI Taxonomy" id="2580413"/>
    <lineage>
        <taxon>Bacteria</taxon>
        <taxon>Pseudomonadati</taxon>
        <taxon>Pseudomonadota</taxon>
        <taxon>Alphaproteobacteria</taxon>
        <taxon>Hyphomicrobiales</taxon>
        <taxon>Methylobacteriaceae</taxon>
        <taxon>Microvirga</taxon>
    </lineage>
</organism>
<name>A0A5N3P8F0_9HYPH</name>
<keyword evidence="4" id="KW-1185">Reference proteome</keyword>
<comment type="caution">
    <text evidence="3">The sequence shown here is derived from an EMBL/GenBank/DDBJ whole genome shotgun (WGS) entry which is preliminary data.</text>
</comment>
<dbReference type="Gene3D" id="3.40.50.300">
    <property type="entry name" value="P-loop containing nucleotide triphosphate hydrolases"/>
    <property type="match status" value="1"/>
</dbReference>
<evidence type="ECO:0000256" key="2">
    <source>
        <dbReference type="ARBA" id="ARBA00022967"/>
    </source>
</evidence>
<keyword evidence="2" id="KW-1278">Translocase</keyword>
<evidence type="ECO:0000313" key="3">
    <source>
        <dbReference type="EMBL" id="KAB0265931.1"/>
    </source>
</evidence>
<proteinExistence type="predicted"/>
<accession>A0A5N3P8F0</accession>
<evidence type="ECO:0000313" key="4">
    <source>
        <dbReference type="Proteomes" id="UP000325684"/>
    </source>
</evidence>
<keyword evidence="1" id="KW-0813">Transport</keyword>
<reference evidence="3 4" key="1">
    <citation type="journal article" date="2019" name="Microorganisms">
        <title>Genome Insights into the Novel Species Microvirga brassicacearum, a Rapeseed Endophyte with Biotechnological Potential.</title>
        <authorList>
            <person name="Jimenez-Gomez A."/>
            <person name="Saati-Santamaria Z."/>
            <person name="Igual J.M."/>
            <person name="Rivas R."/>
            <person name="Mateos P.F."/>
            <person name="Garcia-Fraile P."/>
        </authorList>
    </citation>
    <scope>NUCLEOTIDE SEQUENCE [LARGE SCALE GENOMIC DNA]</scope>
    <source>
        <strain evidence="3 4">CDVBN77</strain>
    </source>
</reference>
<dbReference type="PANTHER" id="PTHR42794:SF1">
    <property type="entry name" value="HEMIN IMPORT ATP-BINDING PROTEIN HMUV"/>
    <property type="match status" value="1"/>
</dbReference>
<dbReference type="PANTHER" id="PTHR42794">
    <property type="entry name" value="HEMIN IMPORT ATP-BINDING PROTEIN HMUV"/>
    <property type="match status" value="1"/>
</dbReference>
<dbReference type="AlphaFoldDB" id="A0A5N3P8F0"/>
<dbReference type="EMBL" id="VCMV01000025">
    <property type="protein sequence ID" value="KAB0265931.1"/>
    <property type="molecule type" value="Genomic_DNA"/>
</dbReference>